<gene>
    <name evidence="1" type="ORF">SCULI_v1c05020</name>
</gene>
<dbReference type="EMBL" id="CP006681">
    <property type="protein sequence ID" value="AHI52843.1"/>
    <property type="molecule type" value="Genomic_DNA"/>
</dbReference>
<organism evidence="1 2">
    <name type="scientific">Spiroplasma culicicola AES-1</name>
    <dbReference type="NCBI Taxonomy" id="1276246"/>
    <lineage>
        <taxon>Bacteria</taxon>
        <taxon>Bacillati</taxon>
        <taxon>Mycoplasmatota</taxon>
        <taxon>Mollicutes</taxon>
        <taxon>Entomoplasmatales</taxon>
        <taxon>Spiroplasmataceae</taxon>
        <taxon>Spiroplasma</taxon>
    </lineage>
</organism>
<dbReference type="RefSeq" id="WP_025363079.1">
    <property type="nucleotide sequence ID" value="NZ_CP006681.1"/>
</dbReference>
<dbReference type="OrthoDB" id="388572at2"/>
<dbReference type="KEGG" id="scq:SCULI_v1c05020"/>
<protein>
    <submittedName>
        <fullName evidence="1">Uncharacterized protein</fullName>
    </submittedName>
</protein>
<sequence>MFKLLSLIGTLSVGSSAVTPIVIANHNVNEEISTDVEKGMMYIFIDNDKHFDSEGNLILGTQDYKEILIKEVERQRQFNQENGVTNFEIKESTTRFPGTQKDGEIQVGRNIARIVNAVEYEILNVNVNIEKLDNFGNFTYAIEYTAIADGEQYTENLYGYQPKQALTDFQIKPGYVIQFETEYEIGNSIEYTDNNFESGIYLPDLGIDFLVWQVIDMFNYSNSNFNSDAIDYINKTMNTKIESATSIEVYSAVKNNEGYEKGSQILNDEVVSDEYFYVSFTSSDATGTFNMLVHK</sequence>
<keyword evidence="2" id="KW-1185">Reference proteome</keyword>
<evidence type="ECO:0000313" key="2">
    <source>
        <dbReference type="Proteomes" id="UP000019267"/>
    </source>
</evidence>
<dbReference type="PATRIC" id="fig|1276246.3.peg.500"/>
<dbReference type="Proteomes" id="UP000019267">
    <property type="component" value="Chromosome"/>
</dbReference>
<dbReference type="AlphaFoldDB" id="W6A6U4"/>
<dbReference type="HOGENOM" id="CLU_943038_0_0_14"/>
<name>W6A6U4_9MOLU</name>
<reference evidence="1 2" key="1">
    <citation type="journal article" date="2014" name="Genome Biol. Evol.">
        <title>Molecular evolution of the substrate utilization strategies and putative virulence factors in mosquito-associated Spiroplasma species.</title>
        <authorList>
            <person name="Chang T.H."/>
            <person name="Lo W.S."/>
            <person name="Ku C."/>
            <person name="Chen L.L."/>
            <person name="Kuo C.H."/>
        </authorList>
    </citation>
    <scope>NUCLEOTIDE SEQUENCE [LARGE SCALE GENOMIC DNA]</scope>
    <source>
        <strain evidence="1">AES-1</strain>
    </source>
</reference>
<accession>W6A6U4</accession>
<evidence type="ECO:0000313" key="1">
    <source>
        <dbReference type="EMBL" id="AHI52843.1"/>
    </source>
</evidence>
<proteinExistence type="predicted"/>